<evidence type="ECO:0000313" key="2">
    <source>
        <dbReference type="EMBL" id="AXK35271.1"/>
    </source>
</evidence>
<reference evidence="2 3" key="1">
    <citation type="submission" date="2018-07" db="EMBL/GenBank/DDBJ databases">
        <title>Draft genome of the type strain Streptomyces armeniacus ATCC 15676.</title>
        <authorList>
            <person name="Labana P."/>
            <person name="Gosse J.T."/>
            <person name="Boddy C.N."/>
        </authorList>
    </citation>
    <scope>NUCLEOTIDE SEQUENCE [LARGE SCALE GENOMIC DNA]</scope>
    <source>
        <strain evidence="2 3">ATCC 15676</strain>
    </source>
</reference>
<accession>A0A345XUF5</accession>
<proteinExistence type="predicted"/>
<dbReference type="Gene3D" id="3.40.50.620">
    <property type="entry name" value="HUPs"/>
    <property type="match status" value="1"/>
</dbReference>
<dbReference type="Proteomes" id="UP000254425">
    <property type="component" value="Chromosome"/>
</dbReference>
<evidence type="ECO:0000256" key="1">
    <source>
        <dbReference type="SAM" id="MobiDB-lite"/>
    </source>
</evidence>
<sequence>MISPDTARFWWRAVPKERPKGAGWRAVDESDFREREDRVTGRQSLTGPVPGWADDLLRTARAVFLADRLVRRDASPDRWTRHFTLSLPVTDPERWQEAAVPVLEPLLRALTGDVWTLEFRQLPQRPTQVLFPGDDARRAREVALFSGGLDSLSWAAQRAADARRGPLLLVTFAERKPQKRVQQPAHEAVRALAKRLVRQITVPGQTPQAHGSTLERSARSRGLLYAALAVRAAAAEDVTVLHAPENGQLALSPPPSRQAEGETEGEAEEGAVGGLPASVVHPWLLHLLNQLIQAVAGTVRVKNPLLYDTCGEVCQAALAAGLGRDDLERTLSCAAAPARRPGPDIVNCGLCYACLVRRSGLLHANGADATPYEAAPWLLPADHRRTELWRALELWLERPEFTADDLVAELPLPPRTHAEPLLEVVEHGRDELRRLVRSAPRMEETA</sequence>
<dbReference type="EMBL" id="CP031320">
    <property type="protein sequence ID" value="AXK35271.1"/>
    <property type="molecule type" value="Genomic_DNA"/>
</dbReference>
<evidence type="ECO:0000313" key="3">
    <source>
        <dbReference type="Proteomes" id="UP000254425"/>
    </source>
</evidence>
<dbReference type="InterPro" id="IPR014729">
    <property type="entry name" value="Rossmann-like_a/b/a_fold"/>
</dbReference>
<protein>
    <recommendedName>
        <fullName evidence="4">7-cyano-7-deazaguanine synthase</fullName>
    </recommendedName>
</protein>
<feature type="region of interest" description="Disordered" evidence="1">
    <location>
        <begin position="245"/>
        <end position="270"/>
    </location>
</feature>
<dbReference type="RefSeq" id="WP_208881333.1">
    <property type="nucleotide sequence ID" value="NZ_CP031320.1"/>
</dbReference>
<gene>
    <name evidence="2" type="ORF">DVA86_24140</name>
</gene>
<evidence type="ECO:0008006" key="4">
    <source>
        <dbReference type="Google" id="ProtNLM"/>
    </source>
</evidence>
<organism evidence="2 3">
    <name type="scientific">Streptomyces armeniacus</name>
    <dbReference type="NCBI Taxonomy" id="83291"/>
    <lineage>
        <taxon>Bacteria</taxon>
        <taxon>Bacillati</taxon>
        <taxon>Actinomycetota</taxon>
        <taxon>Actinomycetes</taxon>
        <taxon>Kitasatosporales</taxon>
        <taxon>Streptomycetaceae</taxon>
        <taxon>Streptomyces</taxon>
    </lineage>
</organism>
<name>A0A345XUF5_9ACTN</name>
<dbReference type="SUPFAM" id="SSF52402">
    <property type="entry name" value="Adenine nucleotide alpha hydrolases-like"/>
    <property type="match status" value="1"/>
</dbReference>
<dbReference type="KEGG" id="sarm:DVA86_24140"/>
<dbReference type="AlphaFoldDB" id="A0A345XUF5"/>
<keyword evidence="3" id="KW-1185">Reference proteome</keyword>